<evidence type="ECO:0000313" key="6">
    <source>
        <dbReference type="Proteomes" id="UP000193498"/>
    </source>
</evidence>
<reference evidence="5 6" key="1">
    <citation type="submission" date="2016-07" db="EMBL/GenBank/DDBJ databases">
        <title>Pervasive Adenine N6-methylation of Active Genes in Fungi.</title>
        <authorList>
            <consortium name="DOE Joint Genome Institute"/>
            <person name="Mondo S.J."/>
            <person name="Dannebaum R.O."/>
            <person name="Kuo R.C."/>
            <person name="Labutti K."/>
            <person name="Haridas S."/>
            <person name="Kuo A."/>
            <person name="Salamov A."/>
            <person name="Ahrendt S.R."/>
            <person name="Lipzen A."/>
            <person name="Sullivan W."/>
            <person name="Andreopoulos W.B."/>
            <person name="Clum A."/>
            <person name="Lindquist E."/>
            <person name="Daum C."/>
            <person name="Ramamoorthy G.K."/>
            <person name="Gryganskyi A."/>
            <person name="Culley D."/>
            <person name="Magnuson J.K."/>
            <person name="James T.Y."/>
            <person name="O'Malley M.A."/>
            <person name="Stajich J.E."/>
            <person name="Spatafora J.W."/>
            <person name="Visel A."/>
            <person name="Grigoriev I.V."/>
        </authorList>
    </citation>
    <scope>NUCLEOTIDE SEQUENCE [LARGE SCALE GENOMIC DNA]</scope>
    <source>
        <strain evidence="5 6">CBS 931.73</strain>
    </source>
</reference>
<evidence type="ECO:0000256" key="1">
    <source>
        <dbReference type="ARBA" id="ARBA00010672"/>
    </source>
</evidence>
<feature type="region of interest" description="Disordered" evidence="3">
    <location>
        <begin position="54"/>
        <end position="78"/>
    </location>
</feature>
<dbReference type="InterPro" id="IPR035892">
    <property type="entry name" value="C2_domain_sf"/>
</dbReference>
<dbReference type="AlphaFoldDB" id="A0A1Y1X0B0"/>
<dbReference type="InterPro" id="IPR006608">
    <property type="entry name" value="CC2D1A/B_DM14"/>
</dbReference>
<dbReference type="SUPFAM" id="SSF49562">
    <property type="entry name" value="C2 domain (Calcium/lipid-binding domain, CaLB)"/>
    <property type="match status" value="1"/>
</dbReference>
<comment type="similarity">
    <text evidence="1">Belongs to the CC2D1 family.</text>
</comment>
<sequence length="794" mass="88553">MFSGRGKKRDVSTRGTNEWEEFNFDIPNLDEVEVSEHLDENDLNDPDLLKELQALSGIGAPKPKPKSKPKPAASQNYLDGLDLDALQNLGDEEEVEVELTEEDLNDPNLLSQLSAFESLEEVEKGGSQTTAVPEVDTVPEPSKVDMPPSHLDTNEEKPKVAEGTPVTCSSNDVESSRVEAIPNLSPTEIEAEVPVSLVDVTEPIEPTPPTVPKPDPSVQIELIKQRMQEFKQAALFYKRHNDMPTARSMLAISKSLQQPLDILSLGGQLDEHFELPSVPVLTPPPTTKGSEAASPMPPKTASKPSPAKREPKSDGKKSTRLQGVTESFDLREVMEDPMVSQITSKSPKEQYSEMCRQLEQQITYCTSIAAHYYKAGEKASALQFHKLKKSFLADLASLRSYEEHQRPVPRFHYQDVTYMIENAFYDIPVNEMEFEIVRGFHLGVKEVSGNNVDAYVSFDLGWPTEGSGPGKGDTAVIRKSMDPEFQFNRRIPIERTRSFQRFVERKKAVFEVFHYRGFLWRAVSLGKVQVKLDRLLHRCEIHEVLELLDANRRPTGGKLEIKIRLRNPLLKADISTKSEKWLFLEFDQPGNPSAAPIPASSPAPAPAPAPASAPAQPVATDPQPPRTEASPTQPADVDVKMDAPSPHPSDKSKPSQQKKSQAPSAVEEPDELQLAIEEFNSPDKLVSNMVLEQELQLVQARISQSRQPADDLLDRQQALDIKMNMLVIQVQTGQLTMDGYLQQVREAIRSTKRLALIFKNHQNMELAKHALARIKTMSQEVEEAEKAMAEGLME</sequence>
<dbReference type="Pfam" id="PF00168">
    <property type="entry name" value="C2"/>
    <property type="match status" value="1"/>
</dbReference>
<keyword evidence="2" id="KW-0175">Coiled coil</keyword>
<dbReference type="OrthoDB" id="19996at2759"/>
<proteinExistence type="inferred from homology"/>
<evidence type="ECO:0000256" key="3">
    <source>
        <dbReference type="SAM" id="MobiDB-lite"/>
    </source>
</evidence>
<feature type="region of interest" description="Disordered" evidence="3">
    <location>
        <begin position="276"/>
        <end position="323"/>
    </location>
</feature>
<feature type="region of interest" description="Disordered" evidence="3">
    <location>
        <begin position="593"/>
        <end position="670"/>
    </location>
</feature>
<dbReference type="SMART" id="SM00685">
    <property type="entry name" value="DM14"/>
    <property type="match status" value="1"/>
</dbReference>
<feature type="compositionally biased region" description="Basic and acidic residues" evidence="3">
    <location>
        <begin position="307"/>
        <end position="317"/>
    </location>
</feature>
<feature type="region of interest" description="Disordered" evidence="3">
    <location>
        <begin position="1"/>
        <end position="22"/>
    </location>
</feature>
<dbReference type="PANTHER" id="PTHR13076:SF9">
    <property type="entry name" value="COILED-COIL AND C2 DOMAIN-CONTAINING PROTEIN 1-LIKE"/>
    <property type="match status" value="1"/>
</dbReference>
<feature type="region of interest" description="Disordered" evidence="3">
    <location>
        <begin position="119"/>
        <end position="185"/>
    </location>
</feature>
<evidence type="ECO:0000313" key="5">
    <source>
        <dbReference type="EMBL" id="ORX79251.1"/>
    </source>
</evidence>
<dbReference type="Gene3D" id="2.60.40.150">
    <property type="entry name" value="C2 domain"/>
    <property type="match status" value="1"/>
</dbReference>
<feature type="compositionally biased region" description="Pro residues" evidence="3">
    <location>
        <begin position="599"/>
        <end position="611"/>
    </location>
</feature>
<accession>A0A1Y1X0B0</accession>
<evidence type="ECO:0000259" key="4">
    <source>
        <dbReference type="PROSITE" id="PS50004"/>
    </source>
</evidence>
<dbReference type="InParanoid" id="A0A1Y1X0B0"/>
<evidence type="ECO:0000256" key="2">
    <source>
        <dbReference type="SAM" id="Coils"/>
    </source>
</evidence>
<dbReference type="GO" id="GO:0001227">
    <property type="term" value="F:DNA-binding transcription repressor activity, RNA polymerase II-specific"/>
    <property type="evidence" value="ECO:0007669"/>
    <property type="project" value="InterPro"/>
</dbReference>
<feature type="compositionally biased region" description="Low complexity" evidence="3">
    <location>
        <begin position="654"/>
        <end position="665"/>
    </location>
</feature>
<organism evidence="5 6">
    <name type="scientific">Basidiobolus meristosporus CBS 931.73</name>
    <dbReference type="NCBI Taxonomy" id="1314790"/>
    <lineage>
        <taxon>Eukaryota</taxon>
        <taxon>Fungi</taxon>
        <taxon>Fungi incertae sedis</taxon>
        <taxon>Zoopagomycota</taxon>
        <taxon>Entomophthoromycotina</taxon>
        <taxon>Basidiobolomycetes</taxon>
        <taxon>Basidiobolales</taxon>
        <taxon>Basidiobolaceae</taxon>
        <taxon>Basidiobolus</taxon>
    </lineage>
</organism>
<feature type="domain" description="C2" evidence="4">
    <location>
        <begin position="405"/>
        <end position="545"/>
    </location>
</feature>
<comment type="caution">
    <text evidence="5">The sequence shown here is derived from an EMBL/GenBank/DDBJ whole genome shotgun (WGS) entry which is preliminary data.</text>
</comment>
<feature type="coiled-coil region" evidence="2">
    <location>
        <begin position="767"/>
        <end position="794"/>
    </location>
</feature>
<dbReference type="STRING" id="1314790.A0A1Y1X0B0"/>
<name>A0A1Y1X0B0_9FUNG</name>
<dbReference type="Proteomes" id="UP000193498">
    <property type="component" value="Unassembled WGS sequence"/>
</dbReference>
<keyword evidence="6" id="KW-1185">Reference proteome</keyword>
<gene>
    <name evidence="5" type="ORF">K493DRAFT_342720</name>
</gene>
<dbReference type="PROSITE" id="PS50004">
    <property type="entry name" value="C2"/>
    <property type="match status" value="1"/>
</dbReference>
<protein>
    <recommendedName>
        <fullName evidence="4">C2 domain-containing protein</fullName>
    </recommendedName>
</protein>
<dbReference type="InterPro" id="IPR039725">
    <property type="entry name" value="CC2D1A/B"/>
</dbReference>
<dbReference type="PANTHER" id="PTHR13076">
    <property type="entry name" value="COILED-COIL AND C2 DOMAIN-CONTAINING PROTEIN 1-LIKE"/>
    <property type="match status" value="1"/>
</dbReference>
<dbReference type="EMBL" id="MCFE01000789">
    <property type="protein sequence ID" value="ORX79251.1"/>
    <property type="molecule type" value="Genomic_DNA"/>
</dbReference>
<dbReference type="InterPro" id="IPR000008">
    <property type="entry name" value="C2_dom"/>
</dbReference>